<evidence type="ECO:0000313" key="1">
    <source>
        <dbReference type="EMBL" id="MBV7276048.1"/>
    </source>
</evidence>
<protein>
    <submittedName>
        <fullName evidence="1">Uncharacterized protein</fullName>
    </submittedName>
</protein>
<dbReference type="EMBL" id="JAEEGC010000150">
    <property type="protein sequence ID" value="MBV7276048.1"/>
    <property type="molecule type" value="Genomic_DNA"/>
</dbReference>
<keyword evidence="2" id="KW-1185">Reference proteome</keyword>
<proteinExistence type="predicted"/>
<organism evidence="1 2">
    <name type="scientific">Clostridium thailandense</name>
    <dbReference type="NCBI Taxonomy" id="2794346"/>
    <lineage>
        <taxon>Bacteria</taxon>
        <taxon>Bacillati</taxon>
        <taxon>Bacillota</taxon>
        <taxon>Clostridia</taxon>
        <taxon>Eubacteriales</taxon>
        <taxon>Clostridiaceae</taxon>
        <taxon>Clostridium</taxon>
    </lineage>
</organism>
<accession>A0A949X5Q9</accession>
<dbReference type="RefSeq" id="WP_218323094.1">
    <property type="nucleotide sequence ID" value="NZ_JAEEGC010000150.1"/>
</dbReference>
<name>A0A949X5Q9_9CLOT</name>
<dbReference type="AlphaFoldDB" id="A0A949X5Q9"/>
<comment type="caution">
    <text evidence="1">The sequence shown here is derived from an EMBL/GenBank/DDBJ whole genome shotgun (WGS) entry which is preliminary data.</text>
</comment>
<sequence>MSNVLKEAVYEKMMDMADDKELVVYENYEISERHGTETYVVIIEISSYRFRIYQGMLHSTGRVSVKYMSVDSDMFKAMRGTLDLKVS</sequence>
<dbReference type="Proteomes" id="UP000694308">
    <property type="component" value="Unassembled WGS sequence"/>
</dbReference>
<gene>
    <name evidence="1" type="ORF">I6U48_24455</name>
</gene>
<evidence type="ECO:0000313" key="2">
    <source>
        <dbReference type="Proteomes" id="UP000694308"/>
    </source>
</evidence>
<reference evidence="1" key="1">
    <citation type="submission" date="2020-12" db="EMBL/GenBank/DDBJ databases">
        <title>Clostridium thailandense sp. nov., a novel acetogenic bacterium isolated from peat land soil in Thailand.</title>
        <authorList>
            <person name="Chaikitkaew S."/>
            <person name="Birkeland N.K."/>
        </authorList>
    </citation>
    <scope>NUCLEOTIDE SEQUENCE</scope>
    <source>
        <strain evidence="1">PL3</strain>
    </source>
</reference>